<dbReference type="InterPro" id="IPR005814">
    <property type="entry name" value="Aminotrans_3"/>
</dbReference>
<sequence length="455" mass="49304">MATLHSEVLLGSKATLLTSTTPVRAVEDVVDAAQARYIQRHPVSRDLHAKALKCMPGGNTRSVLHSDPFPVCQKRGRENKLWDHDGHQYLDLVGELTAGLYGHSNPRLREVIVSTFDNVGMNLGGTTQEESRLAGLLCERFPNIQQLRFCNSGTEANIYALSIARHITGRRKIIVFEGGYHGGVLSFGHGIGANNVDKDDWVLGPYNNVEGATALIKNTPGVAAVVVEAMQGAGGCIPATVEFLHGIQAAAKEAGILFILDEVMTSRLYPGGLAGKLQLSPDLTTLGKYIGGGMAFGAFGGSEALLSCYDPRVIRSLPHSGTFNNNTLAMSLGFVGLSEIYTPAVNLELNELGDWFRGALQQIAEGTKMVVIGVGAALTVHFLENGKVPTNALEIEENNLPQLKKLFWFWCLERGFWVTERGMLSLILGTTKEELGEFVATVKEFAEEYSDFITL</sequence>
<comment type="similarity">
    <text evidence="3">Belongs to the class-III pyridoxal-phosphate-dependent aminotransferase family.</text>
</comment>
<reference evidence="4 5" key="1">
    <citation type="journal article" date="2018" name="IMA Fungus">
        <title>IMA Genome-F 9: Draft genome sequence of Annulohypoxylon stygium, Aspergillus mulundensis, Berkeleyomyces basicola (syn. Thielaviopsis basicola), Ceratocystis smalleyi, two Cercospora beticola strains, Coleophoma cylindrospora, Fusarium fracticaudum, Phialophora cf. hyalina, and Morchella septimelata.</title>
        <authorList>
            <person name="Wingfield B.D."/>
            <person name="Bills G.F."/>
            <person name="Dong Y."/>
            <person name="Huang W."/>
            <person name="Nel W.J."/>
            <person name="Swalarsk-Parry B.S."/>
            <person name="Vaghefi N."/>
            <person name="Wilken P.M."/>
            <person name="An Z."/>
            <person name="de Beer Z.W."/>
            <person name="De Vos L."/>
            <person name="Chen L."/>
            <person name="Duong T.A."/>
            <person name="Gao Y."/>
            <person name="Hammerbacher A."/>
            <person name="Kikkert J.R."/>
            <person name="Li Y."/>
            <person name="Li H."/>
            <person name="Li K."/>
            <person name="Li Q."/>
            <person name="Liu X."/>
            <person name="Ma X."/>
            <person name="Naidoo K."/>
            <person name="Pethybridge S.J."/>
            <person name="Sun J."/>
            <person name="Steenkamp E.T."/>
            <person name="van der Nest M.A."/>
            <person name="van Wyk S."/>
            <person name="Wingfield M.J."/>
            <person name="Xiong C."/>
            <person name="Yue Q."/>
            <person name="Zhang X."/>
        </authorList>
    </citation>
    <scope>NUCLEOTIDE SEQUENCE [LARGE SCALE GENOMIC DNA]</scope>
    <source>
        <strain evidence="4 5">BP6252</strain>
    </source>
</reference>
<dbReference type="GO" id="GO:0030170">
    <property type="term" value="F:pyridoxal phosphate binding"/>
    <property type="evidence" value="ECO:0007669"/>
    <property type="project" value="InterPro"/>
</dbReference>
<dbReference type="GO" id="GO:0008483">
    <property type="term" value="F:transaminase activity"/>
    <property type="evidence" value="ECO:0007669"/>
    <property type="project" value="InterPro"/>
</dbReference>
<dbReference type="OrthoDB" id="425114at2759"/>
<dbReference type="Gene3D" id="3.40.640.10">
    <property type="entry name" value="Type I PLP-dependent aspartate aminotransferase-like (Major domain)"/>
    <property type="match status" value="1"/>
</dbReference>
<dbReference type="Pfam" id="PF00202">
    <property type="entry name" value="Aminotran_3"/>
    <property type="match status" value="2"/>
</dbReference>
<comment type="caution">
    <text evidence="4">The sequence shown here is derived from an EMBL/GenBank/DDBJ whole genome shotgun (WGS) entry which is preliminary data.</text>
</comment>
<dbReference type="InterPro" id="IPR015422">
    <property type="entry name" value="PyrdxlP-dep_Trfase_small"/>
</dbReference>
<accession>A0A3D8R5H7</accession>
<organism evidence="4 5">
    <name type="scientific">Coleophoma cylindrospora</name>
    <dbReference type="NCBI Taxonomy" id="1849047"/>
    <lineage>
        <taxon>Eukaryota</taxon>
        <taxon>Fungi</taxon>
        <taxon>Dikarya</taxon>
        <taxon>Ascomycota</taxon>
        <taxon>Pezizomycotina</taxon>
        <taxon>Leotiomycetes</taxon>
        <taxon>Helotiales</taxon>
        <taxon>Dermateaceae</taxon>
        <taxon>Coleophoma</taxon>
    </lineage>
</organism>
<dbReference type="Gene3D" id="3.90.1150.10">
    <property type="entry name" value="Aspartate Aminotransferase, domain 1"/>
    <property type="match status" value="1"/>
</dbReference>
<evidence type="ECO:0000256" key="2">
    <source>
        <dbReference type="ARBA" id="ARBA00022898"/>
    </source>
</evidence>
<dbReference type="Proteomes" id="UP000256645">
    <property type="component" value="Unassembled WGS sequence"/>
</dbReference>
<dbReference type="PANTHER" id="PTHR43713:SF3">
    <property type="entry name" value="GLUTAMATE-1-SEMIALDEHYDE 2,1-AMINOMUTASE 1, CHLOROPLASTIC-RELATED"/>
    <property type="match status" value="1"/>
</dbReference>
<keyword evidence="2 3" id="KW-0663">Pyridoxal phosphate</keyword>
<dbReference type="InterPro" id="IPR015421">
    <property type="entry name" value="PyrdxlP-dep_Trfase_major"/>
</dbReference>
<name>A0A3D8R5H7_9HELO</name>
<evidence type="ECO:0000313" key="4">
    <source>
        <dbReference type="EMBL" id="RDW69289.1"/>
    </source>
</evidence>
<comment type="cofactor">
    <cofactor evidence="1">
        <name>pyridoxal 5'-phosphate</name>
        <dbReference type="ChEBI" id="CHEBI:597326"/>
    </cofactor>
</comment>
<gene>
    <name evidence="4" type="ORF">BP6252_08309</name>
</gene>
<evidence type="ECO:0000256" key="1">
    <source>
        <dbReference type="ARBA" id="ARBA00001933"/>
    </source>
</evidence>
<evidence type="ECO:0000256" key="3">
    <source>
        <dbReference type="RuleBase" id="RU003560"/>
    </source>
</evidence>
<evidence type="ECO:0000313" key="5">
    <source>
        <dbReference type="Proteomes" id="UP000256645"/>
    </source>
</evidence>
<dbReference type="STRING" id="1849047.A0A3D8R5H7"/>
<evidence type="ECO:0008006" key="6">
    <source>
        <dbReference type="Google" id="ProtNLM"/>
    </source>
</evidence>
<protein>
    <recommendedName>
        <fullName evidence="6">Glutamate-1-semialdehyde 2,1-aminomutase</fullName>
    </recommendedName>
</protein>
<dbReference type="SUPFAM" id="SSF53383">
    <property type="entry name" value="PLP-dependent transferases"/>
    <property type="match status" value="1"/>
</dbReference>
<dbReference type="EMBL" id="PDLM01000009">
    <property type="protein sequence ID" value="RDW69289.1"/>
    <property type="molecule type" value="Genomic_DNA"/>
</dbReference>
<dbReference type="PANTHER" id="PTHR43713">
    <property type="entry name" value="GLUTAMATE-1-SEMIALDEHYDE 2,1-AMINOMUTASE"/>
    <property type="match status" value="1"/>
</dbReference>
<keyword evidence="5" id="KW-1185">Reference proteome</keyword>
<dbReference type="InterPro" id="IPR015424">
    <property type="entry name" value="PyrdxlP-dep_Trfase"/>
</dbReference>
<proteinExistence type="inferred from homology"/>
<dbReference type="AlphaFoldDB" id="A0A3D8R5H7"/>